<gene>
    <name evidence="8" type="ORF">F0562_030400</name>
</gene>
<dbReference type="PANTHER" id="PTHR33405:SF18">
    <property type="entry name" value="PROTEIN FLX-LIKE 4"/>
    <property type="match status" value="1"/>
</dbReference>
<keyword evidence="9" id="KW-1185">Reference proteome</keyword>
<protein>
    <recommendedName>
        <fullName evidence="10">Protein FLX-like 4</fullName>
    </recommendedName>
</protein>
<keyword evidence="3" id="KW-0221">Differentiation</keyword>
<proteinExistence type="inferred from homology"/>
<sequence>MASRGQIPSAYEGRSGQAPGMMRHGPFPGLGNAGHRPMEPLPPELLDNKVAVQREEIERLAGDNHRLASTHVTLRQDLVASQQEIQRVRAHIRSIQTESDIQIRVLLDKIAKMEVDIRAAENVKKDLQQAHMEAQSLVTARQELTAQIQQATEELDKARADVKKLPEMHAELDSLRQEHQRLRTTFEYEKGLNMEKVEQMQAMEKDLIGMAREVEKLRAEVLNAEKRARAPNPYGGPYMNPDPLYPHHMHGSGAYVDSFGRPHAQMGVGAAGDGMIPYGSGNAAATPGGFGGAAVPSAGVNSVWGGAYDASLARSFKRKN</sequence>
<dbReference type="AlphaFoldDB" id="A0A5J5B0W1"/>
<keyword evidence="5" id="KW-0287">Flowering</keyword>
<evidence type="ECO:0000313" key="8">
    <source>
        <dbReference type="EMBL" id="KAA8535397.1"/>
    </source>
</evidence>
<evidence type="ECO:0000256" key="3">
    <source>
        <dbReference type="ARBA" id="ARBA00022782"/>
    </source>
</evidence>
<evidence type="ECO:0008006" key="10">
    <source>
        <dbReference type="Google" id="ProtNLM"/>
    </source>
</evidence>
<feature type="coiled-coil region" evidence="6">
    <location>
        <begin position="103"/>
        <end position="227"/>
    </location>
</feature>
<dbReference type="GO" id="GO:0030154">
    <property type="term" value="P:cell differentiation"/>
    <property type="evidence" value="ECO:0007669"/>
    <property type="project" value="UniProtKB-KW"/>
</dbReference>
<reference evidence="8 9" key="1">
    <citation type="submission" date="2019-09" db="EMBL/GenBank/DDBJ databases">
        <title>A chromosome-level genome assembly of the Chinese tupelo Nyssa sinensis.</title>
        <authorList>
            <person name="Yang X."/>
            <person name="Kang M."/>
            <person name="Yang Y."/>
            <person name="Xiong H."/>
            <person name="Wang M."/>
            <person name="Zhang Z."/>
            <person name="Wang Z."/>
            <person name="Wu H."/>
            <person name="Ma T."/>
            <person name="Liu J."/>
            <person name="Xi Z."/>
        </authorList>
    </citation>
    <scope>NUCLEOTIDE SEQUENCE [LARGE SCALE GENOMIC DNA]</scope>
    <source>
        <strain evidence="8">J267</strain>
        <tissue evidence="8">Leaf</tissue>
    </source>
</reference>
<organism evidence="8 9">
    <name type="scientific">Nyssa sinensis</name>
    <dbReference type="NCBI Taxonomy" id="561372"/>
    <lineage>
        <taxon>Eukaryota</taxon>
        <taxon>Viridiplantae</taxon>
        <taxon>Streptophyta</taxon>
        <taxon>Embryophyta</taxon>
        <taxon>Tracheophyta</taxon>
        <taxon>Spermatophyta</taxon>
        <taxon>Magnoliopsida</taxon>
        <taxon>eudicotyledons</taxon>
        <taxon>Gunneridae</taxon>
        <taxon>Pentapetalae</taxon>
        <taxon>asterids</taxon>
        <taxon>Cornales</taxon>
        <taxon>Nyssaceae</taxon>
        <taxon>Nyssa</taxon>
    </lineage>
</organism>
<dbReference type="SUPFAM" id="SSF46579">
    <property type="entry name" value="Prefoldin"/>
    <property type="match status" value="1"/>
</dbReference>
<keyword evidence="2" id="KW-0217">Developmental protein</keyword>
<name>A0A5J5B0W1_9ASTE</name>
<evidence type="ECO:0000256" key="7">
    <source>
        <dbReference type="SAM" id="MobiDB-lite"/>
    </source>
</evidence>
<keyword evidence="4 6" id="KW-0175">Coiled coil</keyword>
<comment type="similarity">
    <text evidence="1">Belongs to the FLX family.</text>
</comment>
<dbReference type="Proteomes" id="UP000325577">
    <property type="component" value="Linkage Group LG17"/>
</dbReference>
<evidence type="ECO:0000313" key="9">
    <source>
        <dbReference type="Proteomes" id="UP000325577"/>
    </source>
</evidence>
<dbReference type="OrthoDB" id="1899348at2759"/>
<feature type="region of interest" description="Disordered" evidence="7">
    <location>
        <begin position="1"/>
        <end position="43"/>
    </location>
</feature>
<dbReference type="InterPro" id="IPR040353">
    <property type="entry name" value="FLX/FLX-like"/>
</dbReference>
<dbReference type="EMBL" id="CM018040">
    <property type="protein sequence ID" value="KAA8535397.1"/>
    <property type="molecule type" value="Genomic_DNA"/>
</dbReference>
<evidence type="ECO:0000256" key="5">
    <source>
        <dbReference type="ARBA" id="ARBA00023089"/>
    </source>
</evidence>
<dbReference type="PANTHER" id="PTHR33405">
    <property type="entry name" value="PROTEIN FLX-LIKE 2"/>
    <property type="match status" value="1"/>
</dbReference>
<evidence type="ECO:0000256" key="1">
    <source>
        <dbReference type="ARBA" id="ARBA00005405"/>
    </source>
</evidence>
<evidence type="ECO:0000256" key="2">
    <source>
        <dbReference type="ARBA" id="ARBA00022473"/>
    </source>
</evidence>
<evidence type="ECO:0000256" key="6">
    <source>
        <dbReference type="SAM" id="Coils"/>
    </source>
</evidence>
<evidence type="ECO:0000256" key="4">
    <source>
        <dbReference type="ARBA" id="ARBA00023054"/>
    </source>
</evidence>
<dbReference type="GO" id="GO:0009908">
    <property type="term" value="P:flower development"/>
    <property type="evidence" value="ECO:0007669"/>
    <property type="project" value="UniProtKB-KW"/>
</dbReference>
<accession>A0A5J5B0W1</accession>